<reference evidence="2 3" key="1">
    <citation type="submission" date="2019-03" db="EMBL/GenBank/DDBJ databases">
        <title>Genomic Encyclopedia of Archaeal and Bacterial Type Strains, Phase II (KMG-II): from individual species to whole genera.</title>
        <authorList>
            <person name="Goeker M."/>
        </authorList>
    </citation>
    <scope>NUCLEOTIDE SEQUENCE [LARGE SCALE GENOMIC DNA]</scope>
    <source>
        <strain evidence="2 3">DSM 19035</strain>
    </source>
</reference>
<protein>
    <submittedName>
        <fullName evidence="2">Uncharacterized protein</fullName>
    </submittedName>
</protein>
<feature type="transmembrane region" description="Helical" evidence="1">
    <location>
        <begin position="12"/>
        <end position="38"/>
    </location>
</feature>
<dbReference type="EMBL" id="SNYC01000003">
    <property type="protein sequence ID" value="TDQ11301.1"/>
    <property type="molecule type" value="Genomic_DNA"/>
</dbReference>
<dbReference type="Proteomes" id="UP000295620">
    <property type="component" value="Unassembled WGS sequence"/>
</dbReference>
<keyword evidence="3" id="KW-1185">Reference proteome</keyword>
<keyword evidence="1" id="KW-0812">Transmembrane</keyword>
<name>A0A4R6T1V4_9SPHI</name>
<dbReference type="AlphaFoldDB" id="A0A4R6T1V4"/>
<proteinExistence type="predicted"/>
<organism evidence="2 3">
    <name type="scientific">Pedobacter metabolipauper</name>
    <dbReference type="NCBI Taxonomy" id="425513"/>
    <lineage>
        <taxon>Bacteria</taxon>
        <taxon>Pseudomonadati</taxon>
        <taxon>Bacteroidota</taxon>
        <taxon>Sphingobacteriia</taxon>
        <taxon>Sphingobacteriales</taxon>
        <taxon>Sphingobacteriaceae</taxon>
        <taxon>Pedobacter</taxon>
    </lineage>
</organism>
<sequence>MRFVTYICSEMLLKPISFVLLFSLLSANCSSLFVFLGFEVNQKYIAQELCVNKEKPEMHCNGKCYLMKKLKQAQDKEQKQERQSQKTQVQDAIVVNPLVFRQYAFAEINFHIPFSTGMPQSIRNSIFHPPQYS</sequence>
<evidence type="ECO:0000313" key="2">
    <source>
        <dbReference type="EMBL" id="TDQ11301.1"/>
    </source>
</evidence>
<keyword evidence="1" id="KW-1133">Transmembrane helix</keyword>
<accession>A0A4R6T1V4</accession>
<gene>
    <name evidence="2" type="ORF">ATK78_0419</name>
</gene>
<evidence type="ECO:0000256" key="1">
    <source>
        <dbReference type="SAM" id="Phobius"/>
    </source>
</evidence>
<comment type="caution">
    <text evidence="2">The sequence shown here is derived from an EMBL/GenBank/DDBJ whole genome shotgun (WGS) entry which is preliminary data.</text>
</comment>
<evidence type="ECO:0000313" key="3">
    <source>
        <dbReference type="Proteomes" id="UP000295620"/>
    </source>
</evidence>
<keyword evidence="1" id="KW-0472">Membrane</keyword>